<keyword evidence="5" id="KW-0830">Ubiquinone</keyword>
<dbReference type="Pfam" id="PF00361">
    <property type="entry name" value="Proton_antipo_M"/>
    <property type="match status" value="1"/>
</dbReference>
<keyword evidence="4 5" id="KW-0472">Membrane</keyword>
<organism evidence="8 9">
    <name type="scientific">Candidatus Electrothrix aarhusensis</name>
    <dbReference type="NCBI Taxonomy" id="1859131"/>
    <lineage>
        <taxon>Bacteria</taxon>
        <taxon>Pseudomonadati</taxon>
        <taxon>Thermodesulfobacteriota</taxon>
        <taxon>Desulfobulbia</taxon>
        <taxon>Desulfobulbales</taxon>
        <taxon>Desulfobulbaceae</taxon>
        <taxon>Candidatus Electrothrix</taxon>
    </lineage>
</organism>
<feature type="domain" description="NADH:quinone oxidoreductase/Mrp antiporter transmembrane" evidence="7">
    <location>
        <begin position="125"/>
        <end position="416"/>
    </location>
</feature>
<dbReference type="HAMAP" id="MF_00445">
    <property type="entry name" value="NDH1_NuoN_1"/>
    <property type="match status" value="1"/>
</dbReference>
<dbReference type="EC" id="7.1.1.-" evidence="5"/>
<feature type="transmembrane region" description="Helical" evidence="5">
    <location>
        <begin position="6"/>
        <end position="23"/>
    </location>
</feature>
<feature type="transmembrane region" description="Helical" evidence="5">
    <location>
        <begin position="448"/>
        <end position="466"/>
    </location>
</feature>
<evidence type="ECO:0000313" key="8">
    <source>
        <dbReference type="EMBL" id="RWX44851.1"/>
    </source>
</evidence>
<keyword evidence="5" id="KW-1278">Translocase</keyword>
<feature type="transmembrane region" description="Helical" evidence="5">
    <location>
        <begin position="270"/>
        <end position="290"/>
    </location>
</feature>
<feature type="transmembrane region" description="Helical" evidence="5">
    <location>
        <begin position="299"/>
        <end position="320"/>
    </location>
</feature>
<comment type="subunit">
    <text evidence="5">NDH-1 is composed of 14 different subunits. Subunits NuoA, H, J, K, L, M, N constitute the membrane sector of the complex.</text>
</comment>
<dbReference type="InterPro" id="IPR010096">
    <property type="entry name" value="NADH-Q_OxRdtase_suN/2"/>
</dbReference>
<feature type="transmembrane region" description="Helical" evidence="5">
    <location>
        <begin position="35"/>
        <end position="54"/>
    </location>
</feature>
<dbReference type="GO" id="GO:0005886">
    <property type="term" value="C:plasma membrane"/>
    <property type="evidence" value="ECO:0007669"/>
    <property type="project" value="UniProtKB-SubCell"/>
</dbReference>
<keyword evidence="8" id="KW-0560">Oxidoreductase</keyword>
<dbReference type="EMBL" id="MTKO01000087">
    <property type="protein sequence ID" value="RWX44851.1"/>
    <property type="molecule type" value="Genomic_DNA"/>
</dbReference>
<keyword evidence="3 5" id="KW-1133">Transmembrane helix</keyword>
<dbReference type="GO" id="GO:0050136">
    <property type="term" value="F:NADH dehydrogenase (quinone) (non-electrogenic) activity"/>
    <property type="evidence" value="ECO:0007669"/>
    <property type="project" value="UniProtKB-UniRule"/>
</dbReference>
<keyword evidence="5" id="KW-0813">Transport</keyword>
<evidence type="ECO:0000256" key="4">
    <source>
        <dbReference type="ARBA" id="ARBA00023136"/>
    </source>
</evidence>
<dbReference type="GO" id="GO:0008137">
    <property type="term" value="F:NADH dehydrogenase (ubiquinone) activity"/>
    <property type="evidence" value="ECO:0007669"/>
    <property type="project" value="InterPro"/>
</dbReference>
<gene>
    <name evidence="5" type="primary">nuoN</name>
    <name evidence="8" type="ORF">H206_01283</name>
</gene>
<proteinExistence type="inferred from homology"/>
<accession>A0A3S3QDU4</accession>
<dbReference type="Proteomes" id="UP000287853">
    <property type="component" value="Unassembled WGS sequence"/>
</dbReference>
<keyword evidence="9" id="KW-1185">Reference proteome</keyword>
<feature type="transmembrane region" description="Helical" evidence="5">
    <location>
        <begin position="162"/>
        <end position="184"/>
    </location>
</feature>
<feature type="transmembrane region" description="Helical" evidence="5">
    <location>
        <begin position="204"/>
        <end position="228"/>
    </location>
</feature>
<reference evidence="8 9" key="1">
    <citation type="submission" date="2017-01" db="EMBL/GenBank/DDBJ databases">
        <title>The cable genome- insights into the physiology and evolution of filamentous bacteria capable of sulfide oxidation via long distance electron transfer.</title>
        <authorList>
            <person name="Schreiber L."/>
            <person name="Bjerg J.T."/>
            <person name="Boggild A."/>
            <person name="Van De Vossenberg J."/>
            <person name="Meysman F."/>
            <person name="Nielsen L.P."/>
            <person name="Schramm A."/>
            <person name="Kjeldsen K.U."/>
        </authorList>
    </citation>
    <scope>NUCLEOTIDE SEQUENCE [LARGE SCALE GENOMIC DNA]</scope>
    <source>
        <strain evidence="8">MCF</strain>
    </source>
</reference>
<feature type="transmembrane region" description="Helical" evidence="5">
    <location>
        <begin position="131"/>
        <end position="150"/>
    </location>
</feature>
<keyword evidence="2 5" id="KW-0812">Transmembrane</keyword>
<feature type="transmembrane region" description="Helical" evidence="5">
    <location>
        <begin position="66"/>
        <end position="87"/>
    </location>
</feature>
<comment type="caution">
    <text evidence="8">The sequence shown here is derived from an EMBL/GenBank/DDBJ whole genome shotgun (WGS) entry which is preliminary data.</text>
</comment>
<feature type="transmembrane region" description="Helical" evidence="5">
    <location>
        <begin position="108"/>
        <end position="125"/>
    </location>
</feature>
<feature type="transmembrane region" description="Helical" evidence="5">
    <location>
        <begin position="326"/>
        <end position="347"/>
    </location>
</feature>
<protein>
    <recommendedName>
        <fullName evidence="5">NADH-quinone oxidoreductase subunit N</fullName>
        <ecNumber evidence="5">7.1.1.-</ecNumber>
    </recommendedName>
    <alternativeName>
        <fullName evidence="5">NADH dehydrogenase I subunit N</fullName>
    </alternativeName>
    <alternativeName>
        <fullName evidence="5">NDH-1 subunit N</fullName>
    </alternativeName>
</protein>
<feature type="transmembrane region" description="Helical" evidence="5">
    <location>
        <begin position="368"/>
        <end position="390"/>
    </location>
</feature>
<name>A0A3S3QDU4_9BACT</name>
<dbReference type="InterPro" id="IPR001750">
    <property type="entry name" value="ND/Mrp_TM"/>
</dbReference>
<feature type="transmembrane region" description="Helical" evidence="5">
    <location>
        <begin position="240"/>
        <end position="264"/>
    </location>
</feature>
<keyword evidence="5" id="KW-0520">NAD</keyword>
<evidence type="ECO:0000259" key="7">
    <source>
        <dbReference type="Pfam" id="PF00361"/>
    </source>
</evidence>
<comment type="subcellular location">
    <subcellularLocation>
        <location evidence="5">Cell membrane</location>
        <topology evidence="5">Multi-pass membrane protein</topology>
    </subcellularLocation>
    <subcellularLocation>
        <location evidence="1">Endomembrane system</location>
        <topology evidence="1">Multi-pass membrane protein</topology>
    </subcellularLocation>
    <subcellularLocation>
        <location evidence="6">Membrane</location>
        <topology evidence="6">Multi-pass membrane protein</topology>
    </subcellularLocation>
</comment>
<feature type="transmembrane region" description="Helical" evidence="5">
    <location>
        <begin position="402"/>
        <end position="422"/>
    </location>
</feature>
<evidence type="ECO:0000313" key="9">
    <source>
        <dbReference type="Proteomes" id="UP000287853"/>
    </source>
</evidence>
<dbReference type="GO" id="GO:0012505">
    <property type="term" value="C:endomembrane system"/>
    <property type="evidence" value="ECO:0007669"/>
    <property type="project" value="UniProtKB-SubCell"/>
</dbReference>
<dbReference type="NCBIfam" id="TIGR01770">
    <property type="entry name" value="NDH_I_N"/>
    <property type="match status" value="1"/>
</dbReference>
<keyword evidence="5" id="KW-1003">Cell membrane</keyword>
<dbReference type="GO" id="GO:0042773">
    <property type="term" value="P:ATP synthesis coupled electron transport"/>
    <property type="evidence" value="ECO:0007669"/>
    <property type="project" value="InterPro"/>
</dbReference>
<comment type="function">
    <text evidence="5">NDH-1 shuttles electrons from NADH, via FMN and iron-sulfur (Fe-S) centers, to quinones in the respiratory chain. The immediate electron acceptor for the enzyme in this species is believed to be ubiquinone. Couples the redox reaction to proton translocation (for every two electrons transferred, four hydrogen ions are translocated across the cytoplasmic membrane), and thus conserves the redox energy in a proton gradient.</text>
</comment>
<evidence type="ECO:0000256" key="2">
    <source>
        <dbReference type="ARBA" id="ARBA00022692"/>
    </source>
</evidence>
<comment type="catalytic activity">
    <reaction evidence="5">
        <text>a quinone + NADH + 5 H(+)(in) = a quinol + NAD(+) + 4 H(+)(out)</text>
        <dbReference type="Rhea" id="RHEA:57888"/>
        <dbReference type="ChEBI" id="CHEBI:15378"/>
        <dbReference type="ChEBI" id="CHEBI:24646"/>
        <dbReference type="ChEBI" id="CHEBI:57540"/>
        <dbReference type="ChEBI" id="CHEBI:57945"/>
        <dbReference type="ChEBI" id="CHEBI:132124"/>
    </reaction>
</comment>
<evidence type="ECO:0000256" key="3">
    <source>
        <dbReference type="ARBA" id="ARBA00022989"/>
    </source>
</evidence>
<evidence type="ECO:0000256" key="5">
    <source>
        <dbReference type="HAMAP-Rule" id="MF_00445"/>
    </source>
</evidence>
<evidence type="ECO:0000256" key="1">
    <source>
        <dbReference type="ARBA" id="ARBA00004127"/>
    </source>
</evidence>
<dbReference type="AlphaFoldDB" id="A0A3S3QDU4"/>
<dbReference type="GO" id="GO:0048038">
    <property type="term" value="F:quinone binding"/>
    <property type="evidence" value="ECO:0007669"/>
    <property type="project" value="UniProtKB-KW"/>
</dbReference>
<comment type="similarity">
    <text evidence="5">Belongs to the complex I subunit 2 family.</text>
</comment>
<dbReference type="PANTHER" id="PTHR22773">
    <property type="entry name" value="NADH DEHYDROGENASE"/>
    <property type="match status" value="1"/>
</dbReference>
<evidence type="ECO:0000256" key="6">
    <source>
        <dbReference type="RuleBase" id="RU000320"/>
    </source>
</evidence>
<keyword evidence="5" id="KW-0874">Quinone</keyword>
<sequence>MTLLLPDILLIVLAALVMGYDLYKGKNDLVSTLPFHLTWAGLCGIFVLLLCLPYDQTVLYPGGYQVSGTALLFKQVFVLSSLFAVLLSRPYFTPGGNERGVMKYQSEFFFILLLCTFGMFTVVSSTDLLTLFIGMELATIPLYILSGFYKKDSLSVEASTKYIIMGSASTGLLLFGYSFFYGAAGSLTFEALAQACTANPQEPLLRLGALFTLAAIGFKLTLFPFHMWAPDVYDGAPTPVTAFISVSSKAVAIAFLLILVYGPLAAMHSSLQPILLILAAATMTAGNLGALKQTRLRRFMAYSSIAQAGYIIMALLGNAGTARSSIIFYLFVYAAGNYAVFFIISIIGRNGEENRSGLQGLGKSNPMLAAILMLSAFSLAGIPPLAGFMGKFFLFASAAEQGYYFMIVFAALNSTISLYYYLLLVKEAYIVQPAGETAPIVMDGIQKVSIFVLTAIMLVAGIWPSFSSNVLAIAG</sequence>